<reference evidence="4" key="2">
    <citation type="submission" date="2020-09" db="EMBL/GenBank/DDBJ databases">
        <authorList>
            <person name="Yu Y."/>
        </authorList>
    </citation>
    <scope>NUCLEOTIDE SEQUENCE</scope>
    <source>
        <strain evidence="4">KCTC 49039</strain>
    </source>
</reference>
<protein>
    <submittedName>
        <fullName evidence="4">DUF4190 domain-containing protein</fullName>
    </submittedName>
</protein>
<evidence type="ECO:0000256" key="2">
    <source>
        <dbReference type="SAM" id="Phobius"/>
    </source>
</evidence>
<keyword evidence="2" id="KW-0812">Transmembrane</keyword>
<reference evidence="4" key="1">
    <citation type="journal article" date="2018" name="Curr. Microbiol.">
        <title>Cellulosimicrobium arenosum sp. nov., Isolated from Marine Sediment Sand.</title>
        <authorList>
            <person name="Oh M."/>
            <person name="Kim J.H."/>
            <person name="Yoon J.H."/>
            <person name="Schumann P."/>
            <person name="Kim W."/>
        </authorList>
    </citation>
    <scope>NUCLEOTIDE SEQUENCE</scope>
    <source>
        <strain evidence="4">KCTC 49039</strain>
    </source>
</reference>
<evidence type="ECO:0000256" key="1">
    <source>
        <dbReference type="SAM" id="MobiDB-lite"/>
    </source>
</evidence>
<dbReference type="RefSeq" id="WP_191827240.1">
    <property type="nucleotide sequence ID" value="NZ_JACYHB010000001.1"/>
</dbReference>
<dbReference type="AlphaFoldDB" id="A0A927G6X3"/>
<organism evidence="4 5">
    <name type="scientific">Cellulosimicrobium arenosum</name>
    <dbReference type="NCBI Taxonomy" id="2708133"/>
    <lineage>
        <taxon>Bacteria</taxon>
        <taxon>Bacillati</taxon>
        <taxon>Actinomycetota</taxon>
        <taxon>Actinomycetes</taxon>
        <taxon>Micrococcales</taxon>
        <taxon>Promicromonosporaceae</taxon>
        <taxon>Cellulosimicrobium</taxon>
    </lineage>
</organism>
<proteinExistence type="predicted"/>
<dbReference type="Pfam" id="PF13828">
    <property type="entry name" value="DUF4190"/>
    <property type="match status" value="1"/>
</dbReference>
<feature type="compositionally biased region" description="Basic and acidic residues" evidence="1">
    <location>
        <begin position="10"/>
        <end position="21"/>
    </location>
</feature>
<evidence type="ECO:0000259" key="3">
    <source>
        <dbReference type="Pfam" id="PF13828"/>
    </source>
</evidence>
<accession>A0A927G6X3</accession>
<dbReference type="Proteomes" id="UP000610846">
    <property type="component" value="Unassembled WGS sequence"/>
</dbReference>
<dbReference type="InterPro" id="IPR025241">
    <property type="entry name" value="DUF4190"/>
</dbReference>
<sequence length="159" mass="16225">MTQPPGPDGSPERPGPHRAEDQPPQGQPPQDQPPHGQAYPQGYPASDAAGVPPYAAAPPGYGYAPTPYPRNDLAVWSLVLGIASYVLSCGLFTGIPAVIVGYKARGAVQAGEANNGGMATAGIILGWVAIGLSVAAVVLLVLFVPAFLYTVGSTIPDQP</sequence>
<keyword evidence="2" id="KW-0472">Membrane</keyword>
<comment type="caution">
    <text evidence="4">The sequence shown here is derived from an EMBL/GenBank/DDBJ whole genome shotgun (WGS) entry which is preliminary data.</text>
</comment>
<name>A0A927G6X3_9MICO</name>
<keyword evidence="5" id="KW-1185">Reference proteome</keyword>
<evidence type="ECO:0000313" key="5">
    <source>
        <dbReference type="Proteomes" id="UP000610846"/>
    </source>
</evidence>
<evidence type="ECO:0000313" key="4">
    <source>
        <dbReference type="EMBL" id="MBD8077670.1"/>
    </source>
</evidence>
<feature type="region of interest" description="Disordered" evidence="1">
    <location>
        <begin position="1"/>
        <end position="43"/>
    </location>
</feature>
<dbReference type="EMBL" id="JACYHB010000001">
    <property type="protein sequence ID" value="MBD8077670.1"/>
    <property type="molecule type" value="Genomic_DNA"/>
</dbReference>
<feature type="domain" description="DUF4190" evidence="3">
    <location>
        <begin position="73"/>
        <end position="135"/>
    </location>
</feature>
<gene>
    <name evidence="4" type="ORF">IF651_01165</name>
</gene>
<feature type="transmembrane region" description="Helical" evidence="2">
    <location>
        <begin position="123"/>
        <end position="149"/>
    </location>
</feature>
<keyword evidence="2" id="KW-1133">Transmembrane helix</keyword>
<feature type="transmembrane region" description="Helical" evidence="2">
    <location>
        <begin position="73"/>
        <end position="102"/>
    </location>
</feature>